<keyword evidence="4" id="KW-0808">Transferase</keyword>
<accession>A0A1D8MJV0</accession>
<keyword evidence="10" id="KW-0255">Endonuclease</keyword>
<evidence type="ECO:0000256" key="9">
    <source>
        <dbReference type="ARBA" id="ARBA00022741"/>
    </source>
</evidence>
<evidence type="ECO:0000256" key="17">
    <source>
        <dbReference type="ARBA" id="ARBA00049360"/>
    </source>
</evidence>
<dbReference type="EMBL" id="KX259397">
    <property type="protein sequence ID" value="AOV86221.1"/>
    <property type="molecule type" value="Genomic_DNA"/>
</dbReference>
<evidence type="ECO:0000256" key="16">
    <source>
        <dbReference type="ARBA" id="ARBA00032243"/>
    </source>
</evidence>
<comment type="catalytic activity">
    <reaction evidence="17">
        <text>ATP + H2O = ADP + phosphate + H(+)</text>
        <dbReference type="Rhea" id="RHEA:13065"/>
        <dbReference type="ChEBI" id="CHEBI:15377"/>
        <dbReference type="ChEBI" id="CHEBI:15378"/>
        <dbReference type="ChEBI" id="CHEBI:30616"/>
        <dbReference type="ChEBI" id="CHEBI:43474"/>
        <dbReference type="ChEBI" id="CHEBI:456216"/>
    </reaction>
</comment>
<evidence type="ECO:0000256" key="6">
    <source>
        <dbReference type="ARBA" id="ARBA00022705"/>
    </source>
</evidence>
<dbReference type="GO" id="GO:0042025">
    <property type="term" value="C:host cell nucleus"/>
    <property type="evidence" value="ECO:0007669"/>
    <property type="project" value="UniProtKB-SubCell"/>
</dbReference>
<evidence type="ECO:0000313" key="19">
    <source>
        <dbReference type="EMBL" id="AOV86221.1"/>
    </source>
</evidence>
<evidence type="ECO:0000256" key="8">
    <source>
        <dbReference type="ARBA" id="ARBA00022723"/>
    </source>
</evidence>
<reference evidence="19" key="1">
    <citation type="submission" date="2016-05" db="EMBL/GenBank/DDBJ databases">
        <title>Viral Hybridization Blurs Taxonomic Lines in a Wastewater Treatment Plant.</title>
        <authorList>
            <person name="Pearson V.M.M."/>
            <person name="Caudle S.B."/>
            <person name="Rokyta D.R."/>
        </authorList>
    </citation>
    <scope>NUCLEOTIDE SEQUENCE</scope>
    <source>
        <strain evidence="19">Wastewater_Circular_Virus_FL4</strain>
    </source>
</reference>
<keyword evidence="8" id="KW-0479">Metal-binding</keyword>
<dbReference type="Pfam" id="PF00910">
    <property type="entry name" value="RNA_helicase"/>
    <property type="match status" value="1"/>
</dbReference>
<keyword evidence="6" id="KW-0235">DNA replication</keyword>
<dbReference type="SUPFAM" id="SSF52540">
    <property type="entry name" value="P-loop containing nucleoside triphosphate hydrolases"/>
    <property type="match status" value="1"/>
</dbReference>
<keyword evidence="14" id="KW-0511">Multifunctional enzyme</keyword>
<dbReference type="GO" id="GO:0016779">
    <property type="term" value="F:nucleotidyltransferase activity"/>
    <property type="evidence" value="ECO:0007669"/>
    <property type="project" value="UniProtKB-KW"/>
</dbReference>
<dbReference type="PROSITE" id="PS52020">
    <property type="entry name" value="CRESS_DNA_REP"/>
    <property type="match status" value="1"/>
</dbReference>
<protein>
    <recommendedName>
        <fullName evidence="15">ATP-dependent helicase Rep</fullName>
    </recommendedName>
    <alternativeName>
        <fullName evidence="16">RepP</fullName>
    </alternativeName>
</protein>
<evidence type="ECO:0000256" key="14">
    <source>
        <dbReference type="ARBA" id="ARBA00023268"/>
    </source>
</evidence>
<keyword evidence="12" id="KW-0190">Covalent protein-DNA linkage</keyword>
<dbReference type="Gene3D" id="3.40.1310.20">
    <property type="match status" value="1"/>
</dbReference>
<keyword evidence="5" id="KW-0548">Nucleotidyltransferase</keyword>
<evidence type="ECO:0000256" key="10">
    <source>
        <dbReference type="ARBA" id="ARBA00022759"/>
    </source>
</evidence>
<dbReference type="GO" id="GO:0003677">
    <property type="term" value="F:DNA binding"/>
    <property type="evidence" value="ECO:0007669"/>
    <property type="project" value="UniProtKB-KW"/>
</dbReference>
<evidence type="ECO:0000256" key="4">
    <source>
        <dbReference type="ARBA" id="ARBA00022679"/>
    </source>
</evidence>
<dbReference type="GO" id="GO:0000166">
    <property type="term" value="F:nucleotide binding"/>
    <property type="evidence" value="ECO:0007669"/>
    <property type="project" value="UniProtKB-KW"/>
</dbReference>
<dbReference type="GO" id="GO:0016787">
    <property type="term" value="F:hydrolase activity"/>
    <property type="evidence" value="ECO:0007669"/>
    <property type="project" value="UniProtKB-KW"/>
</dbReference>
<dbReference type="InterPro" id="IPR049912">
    <property type="entry name" value="CRESS_DNA_REP"/>
</dbReference>
<comment type="similarity">
    <text evidence="3">Belongs to the nanoviruses/circoviruses replication-associated protein family.</text>
</comment>
<evidence type="ECO:0000256" key="5">
    <source>
        <dbReference type="ARBA" id="ARBA00022695"/>
    </source>
</evidence>
<proteinExistence type="inferred from homology"/>
<evidence type="ECO:0000256" key="1">
    <source>
        <dbReference type="ARBA" id="ARBA00001936"/>
    </source>
</evidence>
<evidence type="ECO:0000256" key="3">
    <source>
        <dbReference type="ARBA" id="ARBA00008545"/>
    </source>
</evidence>
<dbReference type="Pfam" id="PF02407">
    <property type="entry name" value="Viral_Rep"/>
    <property type="match status" value="1"/>
</dbReference>
<evidence type="ECO:0000256" key="11">
    <source>
        <dbReference type="ARBA" id="ARBA00022801"/>
    </source>
</evidence>
<feature type="domain" description="CRESS-DNA virus Rep endonuclease" evidence="18">
    <location>
        <begin position="8"/>
        <end position="106"/>
    </location>
</feature>
<evidence type="ECO:0000256" key="12">
    <source>
        <dbReference type="ARBA" id="ARBA00023124"/>
    </source>
</evidence>
<keyword evidence="9" id="KW-0547">Nucleotide-binding</keyword>
<dbReference type="InterPro" id="IPR027417">
    <property type="entry name" value="P-loop_NTPase"/>
</dbReference>
<keyword evidence="7" id="KW-0540">Nuclease</keyword>
<keyword evidence="13" id="KW-0238">DNA-binding</keyword>
<sequence>MSVFGDANVRTEYWMFTLNNPTDQKSDDPKEMRDIEYLVYQLEKGENETPHYQGYVVFRNRKQFQWVRKQLPRAAWFSRKGNHEQAKHYCEKPVQGCQCEHCRGAQRLDGPWHVGVERPEPEQGKRNDLKALKRALDSGATEAAIAADPELFPVWARHHKVCSRYRTLTGKQRDWPVFTQVIWGAPGLGKTRKALELAGPAAYWLPRPAGTTSWFDGYIGQETIVIDEFYGWLSLDLLCRILDRYPYQVETKGGSTPLLVKKVIITSNVPPLQWYPKMTEQRLGALWRRLQMPLGTVEHMITPWVPPPAPEVQNGVLQQPLLYADEEPLWADELGGDHLGPLVPFTPPAAPDPEAWIDVVSGVPGPFYGAQR</sequence>
<evidence type="ECO:0000256" key="7">
    <source>
        <dbReference type="ARBA" id="ARBA00022722"/>
    </source>
</evidence>
<comment type="subcellular location">
    <subcellularLocation>
        <location evidence="2">Host nucleus</location>
    </subcellularLocation>
</comment>
<dbReference type="InterPro" id="IPR000605">
    <property type="entry name" value="Helicase_SF3_ssDNA/RNA_vir"/>
</dbReference>
<evidence type="ECO:0000256" key="2">
    <source>
        <dbReference type="ARBA" id="ARBA00004147"/>
    </source>
</evidence>
<name>A0A1D8MJV0_9VIRU</name>
<keyword evidence="11" id="KW-0378">Hydrolase</keyword>
<comment type="cofactor">
    <cofactor evidence="1">
        <name>Mn(2+)</name>
        <dbReference type="ChEBI" id="CHEBI:29035"/>
    </cofactor>
</comment>
<organism evidence="19">
    <name type="scientific">uncultured virus</name>
    <dbReference type="NCBI Taxonomy" id="340016"/>
    <lineage>
        <taxon>Viruses</taxon>
        <taxon>environmental samples</taxon>
    </lineage>
</organism>
<dbReference type="GO" id="GO:0046872">
    <property type="term" value="F:metal ion binding"/>
    <property type="evidence" value="ECO:0007669"/>
    <property type="project" value="UniProtKB-KW"/>
</dbReference>
<evidence type="ECO:0000259" key="18">
    <source>
        <dbReference type="PROSITE" id="PS52020"/>
    </source>
</evidence>
<dbReference type="GO" id="GO:0003723">
    <property type="term" value="F:RNA binding"/>
    <property type="evidence" value="ECO:0007669"/>
    <property type="project" value="InterPro"/>
</dbReference>
<dbReference type="GO" id="GO:0006260">
    <property type="term" value="P:DNA replication"/>
    <property type="evidence" value="ECO:0007669"/>
    <property type="project" value="UniProtKB-KW"/>
</dbReference>
<evidence type="ECO:0000256" key="15">
    <source>
        <dbReference type="ARBA" id="ARBA00030754"/>
    </source>
</evidence>
<dbReference type="GO" id="GO:0003724">
    <property type="term" value="F:RNA helicase activity"/>
    <property type="evidence" value="ECO:0007669"/>
    <property type="project" value="InterPro"/>
</dbReference>
<dbReference type="GO" id="GO:0004519">
    <property type="term" value="F:endonuclease activity"/>
    <property type="evidence" value="ECO:0007669"/>
    <property type="project" value="UniProtKB-KW"/>
</dbReference>
<evidence type="ECO:0000256" key="13">
    <source>
        <dbReference type="ARBA" id="ARBA00023125"/>
    </source>
</evidence>